<comment type="similarity">
    <text evidence="7">Belongs to the gamma-glutamyl phosphate reductase family.</text>
</comment>
<dbReference type="CDD" id="cd07079">
    <property type="entry name" value="ALDH_F18-19_ProA-GPR"/>
    <property type="match status" value="1"/>
</dbReference>
<dbReference type="UniPathway" id="UPA00098">
    <property type="reaction ID" value="UER00360"/>
</dbReference>
<dbReference type="PIRSF" id="PIRSF000151">
    <property type="entry name" value="GPR"/>
    <property type="match status" value="1"/>
</dbReference>
<accession>A0A0F0CRB7</accession>
<dbReference type="PATRIC" id="fig|1609969.3.peg.2192"/>
<dbReference type="GO" id="GO:0050661">
    <property type="term" value="F:NADP binding"/>
    <property type="evidence" value="ECO:0007669"/>
    <property type="project" value="InterPro"/>
</dbReference>
<dbReference type="GO" id="GO:0055129">
    <property type="term" value="P:L-proline biosynthetic process"/>
    <property type="evidence" value="ECO:0007669"/>
    <property type="project" value="UniProtKB-UniRule"/>
</dbReference>
<reference evidence="9 10" key="1">
    <citation type="submission" date="2015-02" db="EMBL/GenBank/DDBJ databases">
        <title>Single-cell genomics of uncultivated deep-branching MTB reveals a conserved set of magnetosome genes.</title>
        <authorList>
            <person name="Kolinko S."/>
            <person name="Richter M."/>
            <person name="Glockner F.O."/>
            <person name="Brachmann A."/>
            <person name="Schuler D."/>
        </authorList>
    </citation>
    <scope>NUCLEOTIDE SEQUENCE [LARGE SCALE GENOMIC DNA]</scope>
    <source>
        <strain evidence="9">SKK-01</strain>
    </source>
</reference>
<evidence type="ECO:0000256" key="6">
    <source>
        <dbReference type="ARBA" id="ARBA00049024"/>
    </source>
</evidence>
<sequence length="422" mass="46442">MTNHEKMKSFTARAKEGARELAILSTERKNRVLIQMAESINSSKDMIKSANKIDMEKAVKTGKNSAYLERLTLNDKRIDAMSSMMKDVACLPDPVGAIMETILRPNGLRIDKVRVPIGVIGIIYESRPNVTADSAALCLKSGNSVILRGGSDAIESNKAIYTAMRLAVVKEGINEGVFLLIEDTSRELVDEMLAALYGIDLIMPRGGESLINEVSKKSKIPVIKHYKGICHVYVDEYADFKMAEEICFNAKVQRPGVCNAMETMLGQEKKALDFLPDMVNRFIKAGVKIKACETARKILAGRGFLVESARDSDFATEYLDLILNVKIVKSVDEAIKHINTFGSNHSDSICPSDKKNAEKFTKEVDSAAVYVNASTRFTDGGEFGKGAEIGISTDKLHARGPMGLEELTTYKYIVHGNGQIRT</sequence>
<keyword evidence="7" id="KW-0963">Cytoplasm</keyword>
<evidence type="ECO:0000256" key="4">
    <source>
        <dbReference type="ARBA" id="ARBA00022857"/>
    </source>
</evidence>
<organism evidence="9 10">
    <name type="scientific">Candidatus Omnitrophus magneticus</name>
    <dbReference type="NCBI Taxonomy" id="1609969"/>
    <lineage>
        <taxon>Bacteria</taxon>
        <taxon>Pseudomonadati</taxon>
        <taxon>Candidatus Omnitrophota</taxon>
        <taxon>Candidatus Omnitrophus</taxon>
    </lineage>
</organism>
<evidence type="ECO:0000256" key="1">
    <source>
        <dbReference type="ARBA" id="ARBA00004985"/>
    </source>
</evidence>
<evidence type="ECO:0000256" key="7">
    <source>
        <dbReference type="HAMAP-Rule" id="MF_00412"/>
    </source>
</evidence>
<dbReference type="InterPro" id="IPR020593">
    <property type="entry name" value="G-glutamylP_reductase_CS"/>
</dbReference>
<dbReference type="PROSITE" id="PS01223">
    <property type="entry name" value="PROA"/>
    <property type="match status" value="1"/>
</dbReference>
<dbReference type="GO" id="GO:0004350">
    <property type="term" value="F:glutamate-5-semialdehyde dehydrogenase activity"/>
    <property type="evidence" value="ECO:0007669"/>
    <property type="project" value="UniProtKB-UniRule"/>
</dbReference>
<comment type="subcellular location">
    <subcellularLocation>
        <location evidence="7">Cytoplasm</location>
    </subcellularLocation>
</comment>
<name>A0A0F0CRB7_9BACT</name>
<gene>
    <name evidence="7" type="primary">proA</name>
    <name evidence="9" type="ORF">OMAG_002060</name>
</gene>
<evidence type="ECO:0000313" key="10">
    <source>
        <dbReference type="Proteomes" id="UP000033428"/>
    </source>
</evidence>
<evidence type="ECO:0000256" key="5">
    <source>
        <dbReference type="ARBA" id="ARBA00023002"/>
    </source>
</evidence>
<comment type="pathway">
    <text evidence="1 7">Amino-acid biosynthesis; L-proline biosynthesis; L-glutamate 5-semialdehyde from L-glutamate: step 2/2.</text>
</comment>
<keyword evidence="10" id="KW-1185">Reference proteome</keyword>
<dbReference type="EC" id="1.2.1.41" evidence="7"/>
<dbReference type="InterPro" id="IPR016161">
    <property type="entry name" value="Ald_DH/histidinol_DH"/>
</dbReference>
<keyword evidence="3 7" id="KW-0641">Proline biosynthesis</keyword>
<dbReference type="Pfam" id="PF00171">
    <property type="entry name" value="Aldedh"/>
    <property type="match status" value="1"/>
</dbReference>
<dbReference type="NCBIfam" id="NF001221">
    <property type="entry name" value="PRK00197.1"/>
    <property type="match status" value="1"/>
</dbReference>
<dbReference type="NCBIfam" id="TIGR00407">
    <property type="entry name" value="proA"/>
    <property type="match status" value="1"/>
</dbReference>
<dbReference type="SUPFAM" id="SSF53720">
    <property type="entry name" value="ALDH-like"/>
    <property type="match status" value="1"/>
</dbReference>
<keyword evidence="5 7" id="KW-0560">Oxidoreductase</keyword>
<proteinExistence type="inferred from homology"/>
<protein>
    <recommendedName>
        <fullName evidence="7">Gamma-glutamyl phosphate reductase</fullName>
        <shortName evidence="7">GPR</shortName>
        <ecNumber evidence="7">1.2.1.41</ecNumber>
    </recommendedName>
    <alternativeName>
        <fullName evidence="7">Glutamate-5-semialdehyde dehydrogenase</fullName>
    </alternativeName>
    <alternativeName>
        <fullName evidence="7">Glutamyl-gamma-semialdehyde dehydrogenase</fullName>
        <shortName evidence="7">GSA dehydrogenase</shortName>
    </alternativeName>
</protein>
<dbReference type="FunFam" id="3.40.309.10:FF:000006">
    <property type="entry name" value="Gamma-glutamyl phosphate reductase"/>
    <property type="match status" value="1"/>
</dbReference>
<dbReference type="HAMAP" id="MF_00412">
    <property type="entry name" value="ProA"/>
    <property type="match status" value="1"/>
</dbReference>
<dbReference type="InterPro" id="IPR016162">
    <property type="entry name" value="Ald_DH_N"/>
</dbReference>
<dbReference type="Gene3D" id="3.40.309.10">
    <property type="entry name" value="Aldehyde Dehydrogenase, Chain A, domain 2"/>
    <property type="match status" value="1"/>
</dbReference>
<dbReference type="GO" id="GO:0005737">
    <property type="term" value="C:cytoplasm"/>
    <property type="evidence" value="ECO:0007669"/>
    <property type="project" value="UniProtKB-SubCell"/>
</dbReference>
<comment type="caution">
    <text evidence="9">The sequence shown here is derived from an EMBL/GenBank/DDBJ whole genome shotgun (WGS) entry which is preliminary data.</text>
</comment>
<dbReference type="PANTHER" id="PTHR11063:SF8">
    <property type="entry name" value="DELTA-1-PYRROLINE-5-CARBOXYLATE SYNTHASE"/>
    <property type="match status" value="1"/>
</dbReference>
<dbReference type="PANTHER" id="PTHR11063">
    <property type="entry name" value="GLUTAMATE SEMIALDEHYDE DEHYDROGENASE"/>
    <property type="match status" value="1"/>
</dbReference>
<feature type="domain" description="Aldehyde dehydrogenase" evidence="8">
    <location>
        <begin position="3"/>
        <end position="284"/>
    </location>
</feature>
<evidence type="ECO:0000313" key="9">
    <source>
        <dbReference type="EMBL" id="KJJ84061.1"/>
    </source>
</evidence>
<evidence type="ECO:0000259" key="8">
    <source>
        <dbReference type="Pfam" id="PF00171"/>
    </source>
</evidence>
<dbReference type="InterPro" id="IPR016163">
    <property type="entry name" value="Ald_DH_C"/>
</dbReference>
<evidence type="ECO:0000256" key="3">
    <source>
        <dbReference type="ARBA" id="ARBA00022650"/>
    </source>
</evidence>
<dbReference type="AlphaFoldDB" id="A0A0F0CRB7"/>
<dbReference type="InterPro" id="IPR012134">
    <property type="entry name" value="Glu-5-SA_DH"/>
</dbReference>
<dbReference type="Proteomes" id="UP000033428">
    <property type="component" value="Unassembled WGS sequence"/>
</dbReference>
<keyword evidence="4 7" id="KW-0521">NADP</keyword>
<evidence type="ECO:0000256" key="2">
    <source>
        <dbReference type="ARBA" id="ARBA00022605"/>
    </source>
</evidence>
<dbReference type="InterPro" id="IPR015590">
    <property type="entry name" value="Aldehyde_DH_dom"/>
</dbReference>
<comment type="catalytic activity">
    <reaction evidence="6 7">
        <text>L-glutamate 5-semialdehyde + phosphate + NADP(+) = L-glutamyl 5-phosphate + NADPH + H(+)</text>
        <dbReference type="Rhea" id="RHEA:19541"/>
        <dbReference type="ChEBI" id="CHEBI:15378"/>
        <dbReference type="ChEBI" id="CHEBI:43474"/>
        <dbReference type="ChEBI" id="CHEBI:57783"/>
        <dbReference type="ChEBI" id="CHEBI:58066"/>
        <dbReference type="ChEBI" id="CHEBI:58274"/>
        <dbReference type="ChEBI" id="CHEBI:58349"/>
        <dbReference type="EC" id="1.2.1.41"/>
    </reaction>
</comment>
<dbReference type="InterPro" id="IPR000965">
    <property type="entry name" value="GPR_dom"/>
</dbReference>
<comment type="function">
    <text evidence="7">Catalyzes the NADPH-dependent reduction of L-glutamate 5-phosphate into L-glutamate 5-semialdehyde and phosphate. The product spontaneously undergoes cyclization to form 1-pyrroline-5-carboxylate.</text>
</comment>
<dbReference type="EMBL" id="JYNY01000409">
    <property type="protein sequence ID" value="KJJ84061.1"/>
    <property type="molecule type" value="Genomic_DNA"/>
</dbReference>
<dbReference type="Gene3D" id="3.40.605.10">
    <property type="entry name" value="Aldehyde Dehydrogenase, Chain A, domain 1"/>
    <property type="match status" value="1"/>
</dbReference>
<keyword evidence="2 7" id="KW-0028">Amino-acid biosynthesis</keyword>